<dbReference type="RefSeq" id="WP_035369749.1">
    <property type="nucleotide sequence ID" value="NZ_LR215050.1"/>
</dbReference>
<evidence type="ECO:0000256" key="5">
    <source>
        <dbReference type="SAM" id="SignalP"/>
    </source>
</evidence>
<dbReference type="Gene3D" id="3.40.190.10">
    <property type="entry name" value="Periplasmic binding protein-like II"/>
    <property type="match status" value="2"/>
</dbReference>
<dbReference type="PROSITE" id="PS51257">
    <property type="entry name" value="PROKAR_LIPOPROTEIN"/>
    <property type="match status" value="1"/>
</dbReference>
<dbReference type="Proteomes" id="UP000290909">
    <property type="component" value="Chromosome"/>
</dbReference>
<keyword evidence="8" id="KW-1185">Reference proteome</keyword>
<accession>A0A449BIN6</accession>
<organism evidence="7 8">
    <name type="scientific">Acholeplasma hippikon</name>
    <dbReference type="NCBI Taxonomy" id="264636"/>
    <lineage>
        <taxon>Bacteria</taxon>
        <taxon>Bacillati</taxon>
        <taxon>Mycoplasmatota</taxon>
        <taxon>Mollicutes</taxon>
        <taxon>Acholeplasmatales</taxon>
        <taxon>Acholeplasmataceae</taxon>
        <taxon>Acholeplasma</taxon>
    </lineage>
</organism>
<dbReference type="PANTHER" id="PTHR35936:SF17">
    <property type="entry name" value="ARGININE-BINDING EXTRACELLULAR PROTEIN ARTP"/>
    <property type="match status" value="1"/>
</dbReference>
<evidence type="ECO:0000313" key="8">
    <source>
        <dbReference type="Proteomes" id="UP000290909"/>
    </source>
</evidence>
<feature type="chain" id="PRO_5019302315" evidence="5">
    <location>
        <begin position="24"/>
        <end position="274"/>
    </location>
</feature>
<dbReference type="InterPro" id="IPR001638">
    <property type="entry name" value="Solute-binding_3/MltF_N"/>
</dbReference>
<dbReference type="STRING" id="1408416.GCA_000702765_01145"/>
<feature type="signal peptide" evidence="5">
    <location>
        <begin position="1"/>
        <end position="23"/>
    </location>
</feature>
<evidence type="ECO:0000256" key="4">
    <source>
        <dbReference type="RuleBase" id="RU003744"/>
    </source>
</evidence>
<dbReference type="AlphaFoldDB" id="A0A449BIN6"/>
<dbReference type="PROSITE" id="PS01039">
    <property type="entry name" value="SBP_BACTERIAL_3"/>
    <property type="match status" value="1"/>
</dbReference>
<dbReference type="Pfam" id="PF00497">
    <property type="entry name" value="SBP_bac_3"/>
    <property type="match status" value="1"/>
</dbReference>
<comment type="subcellular location">
    <subcellularLocation>
        <location evidence="1">Cell envelope</location>
    </subcellularLocation>
</comment>
<comment type="similarity">
    <text evidence="2 4">Belongs to the bacterial solute-binding protein 3 family.</text>
</comment>
<dbReference type="InterPro" id="IPR018313">
    <property type="entry name" value="SBP_3_CS"/>
</dbReference>
<keyword evidence="3 5" id="KW-0732">Signal</keyword>
<protein>
    <submittedName>
        <fullName evidence="7">Arginine-binding extracellular protein ArtP</fullName>
    </submittedName>
</protein>
<evidence type="ECO:0000256" key="1">
    <source>
        <dbReference type="ARBA" id="ARBA00004196"/>
    </source>
</evidence>
<dbReference type="GO" id="GO:0030313">
    <property type="term" value="C:cell envelope"/>
    <property type="evidence" value="ECO:0007669"/>
    <property type="project" value="UniProtKB-SubCell"/>
</dbReference>
<dbReference type="PANTHER" id="PTHR35936">
    <property type="entry name" value="MEMBRANE-BOUND LYTIC MUREIN TRANSGLYCOSYLASE F"/>
    <property type="match status" value="1"/>
</dbReference>
<evidence type="ECO:0000256" key="2">
    <source>
        <dbReference type="ARBA" id="ARBA00010333"/>
    </source>
</evidence>
<name>A0A449BIN6_9MOLU</name>
<dbReference type="SMART" id="SM00062">
    <property type="entry name" value="PBPb"/>
    <property type="match status" value="1"/>
</dbReference>
<reference evidence="7 8" key="1">
    <citation type="submission" date="2019-01" db="EMBL/GenBank/DDBJ databases">
        <authorList>
            <consortium name="Pathogen Informatics"/>
        </authorList>
    </citation>
    <scope>NUCLEOTIDE SEQUENCE [LARGE SCALE GENOMIC DNA]</scope>
    <source>
        <strain evidence="7 8">NCTC10172</strain>
    </source>
</reference>
<evidence type="ECO:0000313" key="7">
    <source>
        <dbReference type="EMBL" id="VEU82319.1"/>
    </source>
</evidence>
<proteinExistence type="inferred from homology"/>
<gene>
    <name evidence="7" type="primary">artP_1</name>
    <name evidence="7" type="ORF">NCTC10172_00329</name>
</gene>
<sequence>MKKILLVLSVFGLFALAACSSLAPYDLETETELIVGMEAAYAPFNWMETEATEYNYPLAGSNNYVAGYDVEVAKAIASALGKTLVIKAIDWDGLIVALKAGEIDLIIAGMSPTEERKKQISFTEEYYRSEIVMVVSANGNYANATSLADFNGARVVAQQGTIYDDLIASQITGAIHNQPLGNYGELTLSVTSGVADAFIAEYPVAQSIVTTEGRLKIIELENGGFDMEEADVVVSIGARKQDTDLVEAINEVLSKISQDTRNEWMLTAVTNSNN</sequence>
<evidence type="ECO:0000259" key="6">
    <source>
        <dbReference type="SMART" id="SM00062"/>
    </source>
</evidence>
<evidence type="ECO:0000256" key="3">
    <source>
        <dbReference type="ARBA" id="ARBA00022729"/>
    </source>
</evidence>
<dbReference type="KEGG" id="ahk:NCTC10172_00329"/>
<dbReference type="EMBL" id="LR215050">
    <property type="protein sequence ID" value="VEU82319.1"/>
    <property type="molecule type" value="Genomic_DNA"/>
</dbReference>
<feature type="domain" description="Solute-binding protein family 3/N-terminal" evidence="6">
    <location>
        <begin position="32"/>
        <end position="268"/>
    </location>
</feature>
<dbReference type="SUPFAM" id="SSF53850">
    <property type="entry name" value="Periplasmic binding protein-like II"/>
    <property type="match status" value="1"/>
</dbReference>